<dbReference type="GO" id="GO:0022627">
    <property type="term" value="C:cytosolic small ribosomal subunit"/>
    <property type="evidence" value="ECO:0007669"/>
    <property type="project" value="TreeGrafter"/>
</dbReference>
<dbReference type="InterPro" id="IPR036567">
    <property type="entry name" value="RHF-like"/>
</dbReference>
<dbReference type="Pfam" id="PF02482">
    <property type="entry name" value="Ribosomal_S30AE"/>
    <property type="match status" value="1"/>
</dbReference>
<evidence type="ECO:0000313" key="2">
    <source>
        <dbReference type="EMBL" id="ACZ01298.1"/>
    </source>
</evidence>
<keyword evidence="1" id="KW-0810">Translation regulation</keyword>
<dbReference type="RefSeq" id="WP_012858848.1">
    <property type="nucleotide sequence ID" value="NC_013515.1"/>
</dbReference>
<dbReference type="KEGG" id="smf:Smon_0830"/>
<name>D1AYC2_STRM9</name>
<dbReference type="PANTHER" id="PTHR33231:SF1">
    <property type="entry name" value="30S RIBOSOMAL PROTEIN"/>
    <property type="match status" value="1"/>
</dbReference>
<keyword evidence="3" id="KW-1185">Reference proteome</keyword>
<dbReference type="GO" id="GO:0045900">
    <property type="term" value="P:negative regulation of translational elongation"/>
    <property type="evidence" value="ECO:0007669"/>
    <property type="project" value="TreeGrafter"/>
</dbReference>
<dbReference type="CDD" id="cd00552">
    <property type="entry name" value="RaiA"/>
    <property type="match status" value="1"/>
</dbReference>
<dbReference type="OrthoDB" id="9794975at2"/>
<protein>
    <submittedName>
        <fullName evidence="2">Sigma 54 modulation protein/ribosomal protein S30EA</fullName>
    </submittedName>
</protein>
<dbReference type="GO" id="GO:0043024">
    <property type="term" value="F:ribosomal small subunit binding"/>
    <property type="evidence" value="ECO:0007669"/>
    <property type="project" value="TreeGrafter"/>
</dbReference>
<reference evidence="2 3" key="1">
    <citation type="journal article" date="2009" name="Stand. Genomic Sci.">
        <title>Complete genome sequence of Streptobacillus moniliformis type strain (9901T).</title>
        <authorList>
            <person name="Nolan M."/>
            <person name="Gronow S."/>
            <person name="Lapidus A."/>
            <person name="Ivanova N."/>
            <person name="Copeland A."/>
            <person name="Lucas S."/>
            <person name="Del Rio T.G."/>
            <person name="Chen F."/>
            <person name="Tice H."/>
            <person name="Pitluck S."/>
            <person name="Cheng J.F."/>
            <person name="Sims D."/>
            <person name="Meincke L."/>
            <person name="Bruce D."/>
            <person name="Goodwin L."/>
            <person name="Brettin T."/>
            <person name="Han C."/>
            <person name="Detter J.C."/>
            <person name="Ovchinikova G."/>
            <person name="Pati A."/>
            <person name="Mavromatis K."/>
            <person name="Mikhailova N."/>
            <person name="Chen A."/>
            <person name="Palaniappan K."/>
            <person name="Land M."/>
            <person name="Hauser L."/>
            <person name="Chang Y.J."/>
            <person name="Jeffries C.D."/>
            <person name="Rohde M."/>
            <person name="Sproer C."/>
            <person name="Goker M."/>
            <person name="Bristow J."/>
            <person name="Eisen J.A."/>
            <person name="Markowitz V."/>
            <person name="Hugenholtz P."/>
            <person name="Kyrpides N.C."/>
            <person name="Klenk H.P."/>
            <person name="Chain P."/>
        </authorList>
    </citation>
    <scope>NUCLEOTIDE SEQUENCE [LARGE SCALE GENOMIC DNA]</scope>
    <source>
        <strain evidence="3">ATCC 14647 / DSM 12112 / NCTC 10651 / 9901</strain>
    </source>
</reference>
<evidence type="ECO:0000313" key="3">
    <source>
        <dbReference type="Proteomes" id="UP000002072"/>
    </source>
</evidence>
<evidence type="ECO:0000256" key="1">
    <source>
        <dbReference type="ARBA" id="ARBA00022845"/>
    </source>
</evidence>
<proteinExistence type="predicted"/>
<dbReference type="Gene3D" id="3.30.160.100">
    <property type="entry name" value="Ribosome hibernation promotion factor-like"/>
    <property type="match status" value="1"/>
</dbReference>
<dbReference type="NCBIfam" id="TIGR00741">
    <property type="entry name" value="yfiA"/>
    <property type="match status" value="1"/>
</dbReference>
<organism evidence="2 3">
    <name type="scientific">Streptobacillus moniliformis (strain ATCC 14647 / DSM 12112 / NCTC 10651 / 9901)</name>
    <dbReference type="NCBI Taxonomy" id="519441"/>
    <lineage>
        <taxon>Bacteria</taxon>
        <taxon>Fusobacteriati</taxon>
        <taxon>Fusobacteriota</taxon>
        <taxon>Fusobacteriia</taxon>
        <taxon>Fusobacteriales</taxon>
        <taxon>Leptotrichiaceae</taxon>
        <taxon>Streptobacillus</taxon>
    </lineage>
</organism>
<sequence length="102" mass="11715">MKIIISGKQLEMTEPIKKYVESKISKITKYLENIPETDVTLTVEPTKSEGKLYKAIATVYAPNKTIRQEETDADLYAAIDNLSSGLERQVRKYKEKMKDRSE</sequence>
<dbReference type="STRING" id="519441.Smon_0830"/>
<dbReference type="EMBL" id="CP001779">
    <property type="protein sequence ID" value="ACZ01298.1"/>
    <property type="molecule type" value="Genomic_DNA"/>
</dbReference>
<dbReference type="HOGENOM" id="CLU_071472_3_1_0"/>
<dbReference type="SUPFAM" id="SSF69754">
    <property type="entry name" value="Ribosome binding protein Y (YfiA homologue)"/>
    <property type="match status" value="1"/>
</dbReference>
<dbReference type="InterPro" id="IPR003489">
    <property type="entry name" value="RHF/RaiA"/>
</dbReference>
<dbReference type="PANTHER" id="PTHR33231">
    <property type="entry name" value="30S RIBOSOMAL PROTEIN"/>
    <property type="match status" value="1"/>
</dbReference>
<dbReference type="InterPro" id="IPR050574">
    <property type="entry name" value="HPF/YfiA_ribosome-assoc"/>
</dbReference>
<dbReference type="AlphaFoldDB" id="D1AYC2"/>
<gene>
    <name evidence="2" type="ordered locus">Smon_0830</name>
</gene>
<dbReference type="Proteomes" id="UP000002072">
    <property type="component" value="Chromosome"/>
</dbReference>
<accession>D1AYC2</accession>
<dbReference type="GeneID" id="29673637"/>
<dbReference type="eggNOG" id="COG1544">
    <property type="taxonomic scope" value="Bacteria"/>
</dbReference>